<comment type="similarity">
    <text evidence="1">Belongs to the 'phage' integrase family.</text>
</comment>
<dbReference type="Pfam" id="PF00589">
    <property type="entry name" value="Phage_integrase"/>
    <property type="match status" value="1"/>
</dbReference>
<evidence type="ECO:0000256" key="4">
    <source>
        <dbReference type="ARBA" id="ARBA00023172"/>
    </source>
</evidence>
<proteinExistence type="inferred from homology"/>
<evidence type="ECO:0000256" key="3">
    <source>
        <dbReference type="ARBA" id="ARBA00023125"/>
    </source>
</evidence>
<keyword evidence="2" id="KW-0229">DNA integration</keyword>
<name>A0ABQ0KB15_9PROT</name>
<dbReference type="InterPro" id="IPR010998">
    <property type="entry name" value="Integrase_recombinase_N"/>
</dbReference>
<dbReference type="Pfam" id="PF22022">
    <property type="entry name" value="Phage_int_M"/>
    <property type="match status" value="1"/>
</dbReference>
<dbReference type="PANTHER" id="PTHR30629:SF2">
    <property type="entry name" value="PROPHAGE INTEGRASE INTS-RELATED"/>
    <property type="match status" value="1"/>
</dbReference>
<dbReference type="InterPro" id="IPR053876">
    <property type="entry name" value="Phage_int_M"/>
</dbReference>
<evidence type="ECO:0000259" key="5">
    <source>
        <dbReference type="Pfam" id="PF00589"/>
    </source>
</evidence>
<dbReference type="InterPro" id="IPR002104">
    <property type="entry name" value="Integrase_catalytic"/>
</dbReference>
<dbReference type="InterPro" id="IPR013762">
    <property type="entry name" value="Integrase-like_cat_sf"/>
</dbReference>
<keyword evidence="8" id="KW-1185">Reference proteome</keyword>
<evidence type="ECO:0000259" key="6">
    <source>
        <dbReference type="Pfam" id="PF22022"/>
    </source>
</evidence>
<dbReference type="EMBL" id="BAMW01000053">
    <property type="protein sequence ID" value="GAN64161.1"/>
    <property type="molecule type" value="Genomic_DNA"/>
</dbReference>
<evidence type="ECO:0000313" key="7">
    <source>
        <dbReference type="EMBL" id="GAN64161.1"/>
    </source>
</evidence>
<dbReference type="InterPro" id="IPR050808">
    <property type="entry name" value="Phage_Integrase"/>
</dbReference>
<accession>A0ABQ0KB15</accession>
<gene>
    <name evidence="7" type="ORF">Abin_056_003</name>
</gene>
<organism evidence="7 8">
    <name type="scientific">Acetobacter indonesiensis</name>
    <dbReference type="NCBI Taxonomy" id="104101"/>
    <lineage>
        <taxon>Bacteria</taxon>
        <taxon>Pseudomonadati</taxon>
        <taxon>Pseudomonadota</taxon>
        <taxon>Alphaproteobacteria</taxon>
        <taxon>Acetobacterales</taxon>
        <taxon>Acetobacteraceae</taxon>
        <taxon>Acetobacter</taxon>
    </lineage>
</organism>
<reference evidence="7 8" key="1">
    <citation type="submission" date="2012-11" db="EMBL/GenBank/DDBJ databases">
        <title>Whole genome sequence of Acetobacter indonesiensis 5H-1.</title>
        <authorList>
            <person name="Azuma Y."/>
            <person name="Higashiura N."/>
            <person name="Hirakawa H."/>
            <person name="Matsushita K."/>
        </authorList>
    </citation>
    <scope>NUCLEOTIDE SEQUENCE [LARGE SCALE GENOMIC DNA]</scope>
    <source>
        <strain evidence="7 8">5H-1</strain>
    </source>
</reference>
<dbReference type="SUPFAM" id="SSF56349">
    <property type="entry name" value="DNA breaking-rejoining enzymes"/>
    <property type="match status" value="1"/>
</dbReference>
<protein>
    <submittedName>
        <fullName evidence="7">Phage integrase</fullName>
    </submittedName>
</protein>
<comment type="caution">
    <text evidence="7">The sequence shown here is derived from an EMBL/GenBank/DDBJ whole genome shotgun (WGS) entry which is preliminary data.</text>
</comment>
<keyword evidence="4" id="KW-0233">DNA recombination</keyword>
<dbReference type="Proteomes" id="UP000032673">
    <property type="component" value="Unassembled WGS sequence"/>
</dbReference>
<evidence type="ECO:0000313" key="8">
    <source>
        <dbReference type="Proteomes" id="UP000032673"/>
    </source>
</evidence>
<keyword evidence="3" id="KW-0238">DNA-binding</keyword>
<dbReference type="Gene3D" id="1.10.150.130">
    <property type="match status" value="1"/>
</dbReference>
<dbReference type="Gene3D" id="1.10.443.10">
    <property type="entry name" value="Intergrase catalytic core"/>
    <property type="match status" value="1"/>
</dbReference>
<evidence type="ECO:0000256" key="2">
    <source>
        <dbReference type="ARBA" id="ARBA00022908"/>
    </source>
</evidence>
<dbReference type="PANTHER" id="PTHR30629">
    <property type="entry name" value="PROPHAGE INTEGRASE"/>
    <property type="match status" value="1"/>
</dbReference>
<evidence type="ECO:0000256" key="1">
    <source>
        <dbReference type="ARBA" id="ARBA00008857"/>
    </source>
</evidence>
<feature type="domain" description="Phage integrase central" evidence="6">
    <location>
        <begin position="2"/>
        <end position="61"/>
    </location>
</feature>
<feature type="domain" description="Tyr recombinase" evidence="5">
    <location>
        <begin position="103"/>
        <end position="184"/>
    </location>
</feature>
<dbReference type="InterPro" id="IPR011010">
    <property type="entry name" value="DNA_brk_join_enz"/>
</dbReference>
<sequence length="188" mass="20744">MLGKKAVRNIDTQDLIGALRPIWTEKTETAGRLRGRVERILDYARAQGWREGENPARWRGHLSATLPPPSKLMKVQHHKAIGWKDIAPVIIALCASEGIAAKAVRFCCLTAAPSGEVRSAVWSEIDIAAQIWTIPDHKMKAGRQHRVPLSADAMAILQEMKPLRDLSAGDLVFPGHKRGKPLSDVALR</sequence>